<reference evidence="2 3" key="1">
    <citation type="submission" date="2016-03" db="EMBL/GenBank/DDBJ databases">
        <title>Whole genome sequencing of Grifola frondosa 9006-11.</title>
        <authorList>
            <person name="Min B."/>
            <person name="Park H."/>
            <person name="Kim J.-G."/>
            <person name="Cho H."/>
            <person name="Oh Y.-L."/>
            <person name="Kong W.-S."/>
            <person name="Choi I.-G."/>
        </authorList>
    </citation>
    <scope>NUCLEOTIDE SEQUENCE [LARGE SCALE GENOMIC DNA]</scope>
    <source>
        <strain evidence="2 3">9006-11</strain>
    </source>
</reference>
<dbReference type="EMBL" id="LUGG01000002">
    <property type="protein sequence ID" value="OBZ77232.1"/>
    <property type="molecule type" value="Genomic_DNA"/>
</dbReference>
<dbReference type="InterPro" id="IPR045340">
    <property type="entry name" value="DUF6533"/>
</dbReference>
<organism evidence="2 3">
    <name type="scientific">Grifola frondosa</name>
    <name type="common">Maitake</name>
    <name type="synonym">Polyporus frondosus</name>
    <dbReference type="NCBI Taxonomy" id="5627"/>
    <lineage>
        <taxon>Eukaryota</taxon>
        <taxon>Fungi</taxon>
        <taxon>Dikarya</taxon>
        <taxon>Basidiomycota</taxon>
        <taxon>Agaricomycotina</taxon>
        <taxon>Agaricomycetes</taxon>
        <taxon>Polyporales</taxon>
        <taxon>Grifolaceae</taxon>
        <taxon>Grifola</taxon>
    </lineage>
</organism>
<sequence length="97" mass="11308">MIETLVQGAQFIFRTQLVDEPVNAPFLTQERQCLSCMINLTLELMSNLQVMQRVRYVSLALAPSCYTTIYNLVWKAHWSKGKCLFLINRYYMLIAVL</sequence>
<name>A0A1C7MK34_GRIFR</name>
<evidence type="ECO:0000259" key="1">
    <source>
        <dbReference type="Pfam" id="PF20151"/>
    </source>
</evidence>
<keyword evidence="3" id="KW-1185">Reference proteome</keyword>
<protein>
    <recommendedName>
        <fullName evidence="1">DUF6533 domain-containing protein</fullName>
    </recommendedName>
</protein>
<gene>
    <name evidence="2" type="ORF">A0H81_02040</name>
</gene>
<dbReference type="Proteomes" id="UP000092993">
    <property type="component" value="Unassembled WGS sequence"/>
</dbReference>
<evidence type="ECO:0000313" key="3">
    <source>
        <dbReference type="Proteomes" id="UP000092993"/>
    </source>
</evidence>
<evidence type="ECO:0000313" key="2">
    <source>
        <dbReference type="EMBL" id="OBZ77232.1"/>
    </source>
</evidence>
<proteinExistence type="predicted"/>
<dbReference type="OrthoDB" id="3349377at2759"/>
<dbReference type="Pfam" id="PF20151">
    <property type="entry name" value="DUF6533"/>
    <property type="match status" value="1"/>
</dbReference>
<comment type="caution">
    <text evidence="2">The sequence shown here is derived from an EMBL/GenBank/DDBJ whole genome shotgun (WGS) entry which is preliminary data.</text>
</comment>
<dbReference type="AlphaFoldDB" id="A0A1C7MK34"/>
<feature type="domain" description="DUF6533" evidence="1">
    <location>
        <begin position="69"/>
        <end position="94"/>
    </location>
</feature>
<accession>A0A1C7MK34</accession>